<dbReference type="EMBL" id="MK072386">
    <property type="protein sequence ID" value="AYV83092.1"/>
    <property type="molecule type" value="Genomic_DNA"/>
</dbReference>
<sequence>MYGQEIKSCSNIIMKTNNLNRSYSFVKSKKKGGVRYIEFVKLLAY</sequence>
<organism evidence="1">
    <name type="scientific">Hyperionvirus sp</name>
    <dbReference type="NCBI Taxonomy" id="2487770"/>
    <lineage>
        <taxon>Viruses</taxon>
        <taxon>Varidnaviria</taxon>
        <taxon>Bamfordvirae</taxon>
        <taxon>Nucleocytoviricota</taxon>
        <taxon>Megaviricetes</taxon>
        <taxon>Imitervirales</taxon>
        <taxon>Mimiviridae</taxon>
        <taxon>Klosneuvirinae</taxon>
    </lineage>
</organism>
<evidence type="ECO:0000313" key="1">
    <source>
        <dbReference type="EMBL" id="AYV83092.1"/>
    </source>
</evidence>
<proteinExistence type="predicted"/>
<reference evidence="1" key="1">
    <citation type="submission" date="2018-10" db="EMBL/GenBank/DDBJ databases">
        <title>Hidden diversity of soil giant viruses.</title>
        <authorList>
            <person name="Schulz F."/>
            <person name="Alteio L."/>
            <person name="Goudeau D."/>
            <person name="Ryan E.M."/>
            <person name="Malmstrom R.R."/>
            <person name="Blanchard J."/>
            <person name="Woyke T."/>
        </authorList>
    </citation>
    <scope>NUCLEOTIDE SEQUENCE</scope>
    <source>
        <strain evidence="1">HYV1</strain>
    </source>
</reference>
<accession>A0A3G5A7S9</accession>
<gene>
    <name evidence="1" type="ORF">Hyperionvirus4_57</name>
</gene>
<protein>
    <submittedName>
        <fullName evidence="1">Uncharacterized protein</fullName>
    </submittedName>
</protein>
<name>A0A3G5A7S9_9VIRU</name>